<keyword evidence="4 7" id="KW-0949">S-adenosyl-L-methionine</keyword>
<keyword evidence="2 7" id="KW-0489">Methyltransferase</keyword>
<name>A0ABY8C8J0_9FIRM</name>
<feature type="binding site" evidence="7">
    <location>
        <position position="26"/>
    </location>
    <ligand>
        <name>S-adenosyl-L-methionine</name>
        <dbReference type="ChEBI" id="CHEBI:59789"/>
    </ligand>
</feature>
<gene>
    <name evidence="9" type="ORF">PYS61_05580</name>
</gene>
<feature type="domain" description="Ribosomal RNA adenine methylase transferase N-terminal" evidence="8">
    <location>
        <begin position="33"/>
        <end position="215"/>
    </location>
</feature>
<evidence type="ECO:0000313" key="9">
    <source>
        <dbReference type="EMBL" id="WEG35400.1"/>
    </source>
</evidence>
<reference evidence="9 10" key="1">
    <citation type="submission" date="2023-02" db="EMBL/GenBank/DDBJ databases">
        <title>Novel Oscillospiraceae bacterial genomes.</title>
        <authorList>
            <person name="Srinivasan S."/>
            <person name="Austin M.N."/>
            <person name="Fiedler T.L."/>
            <person name="Strenk S.M."/>
            <person name="Agnew K.J."/>
            <person name="Nagana Gowda G.A."/>
            <person name="Raftery D."/>
            <person name="Beamer M.A."/>
            <person name="Achilles S.L."/>
            <person name="Wiesenfeld H.C."/>
            <person name="Fredricks D.N."/>
            <person name="Hillier S.L."/>
        </authorList>
    </citation>
    <scope>NUCLEOTIDE SEQUENCE [LARGE SCALE GENOMIC DNA]</scope>
    <source>
        <strain evidence="9 10">CHIC02 1186E3-8</strain>
    </source>
</reference>
<dbReference type="PANTHER" id="PTHR11727:SF7">
    <property type="entry name" value="DIMETHYLADENOSINE TRANSFERASE-RELATED"/>
    <property type="match status" value="1"/>
</dbReference>
<feature type="binding site" evidence="7">
    <location>
        <position position="28"/>
    </location>
    <ligand>
        <name>S-adenosyl-L-methionine</name>
        <dbReference type="ChEBI" id="CHEBI:59789"/>
    </ligand>
</feature>
<keyword evidence="3 7" id="KW-0808">Transferase</keyword>
<protein>
    <recommendedName>
        <fullName evidence="1">rRNA adenine N-6-methyltransferase</fullName>
    </recommendedName>
    <alternativeName>
        <fullName evidence="6">Macrolide-lincosamide-streptogramin B resistance protein</fullName>
    </alternativeName>
</protein>
<feature type="binding site" evidence="7">
    <location>
        <position position="53"/>
    </location>
    <ligand>
        <name>S-adenosyl-L-methionine</name>
        <dbReference type="ChEBI" id="CHEBI:59789"/>
    </ligand>
</feature>
<dbReference type="SUPFAM" id="SSF53335">
    <property type="entry name" value="S-adenosyl-L-methionine-dependent methyltransferases"/>
    <property type="match status" value="1"/>
</dbReference>
<dbReference type="InterPro" id="IPR020596">
    <property type="entry name" value="rRNA_Ade_Mease_Trfase_CS"/>
</dbReference>
<accession>A0ABY8C8J0</accession>
<dbReference type="InterPro" id="IPR020598">
    <property type="entry name" value="rRNA_Ade_methylase_Trfase_N"/>
</dbReference>
<dbReference type="InterPro" id="IPR029063">
    <property type="entry name" value="SAM-dependent_MTases_sf"/>
</dbReference>
<dbReference type="EMBL" id="CP118868">
    <property type="protein sequence ID" value="WEG35400.1"/>
    <property type="molecule type" value="Genomic_DNA"/>
</dbReference>
<dbReference type="RefSeq" id="WP_315571496.1">
    <property type="nucleotide sequence ID" value="NZ_CP118868.1"/>
</dbReference>
<evidence type="ECO:0000256" key="1">
    <source>
        <dbReference type="ARBA" id="ARBA00016505"/>
    </source>
</evidence>
<keyword evidence="5 7" id="KW-0694">RNA-binding</keyword>
<dbReference type="Gene3D" id="1.10.8.100">
    <property type="entry name" value="Ribosomal RNA adenine dimethylase-like, domain 2"/>
    <property type="match status" value="1"/>
</dbReference>
<dbReference type="PANTHER" id="PTHR11727">
    <property type="entry name" value="DIMETHYLADENOSINE TRANSFERASE"/>
    <property type="match status" value="1"/>
</dbReference>
<dbReference type="SMART" id="SM00650">
    <property type="entry name" value="rADc"/>
    <property type="match status" value="1"/>
</dbReference>
<evidence type="ECO:0000256" key="3">
    <source>
        <dbReference type="ARBA" id="ARBA00022679"/>
    </source>
</evidence>
<organism evidence="9 10">
    <name type="scientific">Amygdalobacter indicium</name>
    <dbReference type="NCBI Taxonomy" id="3029272"/>
    <lineage>
        <taxon>Bacteria</taxon>
        <taxon>Bacillati</taxon>
        <taxon>Bacillota</taxon>
        <taxon>Clostridia</taxon>
        <taxon>Eubacteriales</taxon>
        <taxon>Oscillospiraceae</taxon>
        <taxon>Amygdalobacter</taxon>
    </lineage>
</organism>
<keyword evidence="10" id="KW-1185">Reference proteome</keyword>
<evidence type="ECO:0000313" key="10">
    <source>
        <dbReference type="Proteomes" id="UP001220478"/>
    </source>
</evidence>
<dbReference type="PROSITE" id="PS01131">
    <property type="entry name" value="RRNA_A_DIMETH"/>
    <property type="match status" value="1"/>
</dbReference>
<dbReference type="Gene3D" id="3.40.50.150">
    <property type="entry name" value="Vaccinia Virus protein VP39"/>
    <property type="match status" value="1"/>
</dbReference>
<evidence type="ECO:0000256" key="5">
    <source>
        <dbReference type="ARBA" id="ARBA00022884"/>
    </source>
</evidence>
<evidence type="ECO:0000256" key="4">
    <source>
        <dbReference type="ARBA" id="ARBA00022691"/>
    </source>
</evidence>
<proteinExistence type="inferred from homology"/>
<evidence type="ECO:0000256" key="7">
    <source>
        <dbReference type="PROSITE-ProRule" id="PRU01026"/>
    </source>
</evidence>
<dbReference type="PROSITE" id="PS51689">
    <property type="entry name" value="SAM_RNA_A_N6_MT"/>
    <property type="match status" value="1"/>
</dbReference>
<dbReference type="InterPro" id="IPR023165">
    <property type="entry name" value="rRNA_Ade_diMease-like_C"/>
</dbReference>
<sequence>MKQNKTPDAGYLANLAHNFRKSWGQNFLRYCEDAGKLVDKIDLTDNMAVLEIGVGGGALTAALLKRNVTVYAYEIDKTLETFLNLRFAESLAQGRLHLSFTDALAADWTQLFARFEKVAVVSNLPYSLTRELINKIYRELGEKIGILALMLQKEAINRLLCPPPGRTNYQAKLYGLQAVITQMLFRSAERYKISRQAFFPVPHVDNEFLIMTTEKGGEEKSDIYFPRQNSIRDQKLWLYFIDFLQTAFQNRRKQIRNCFSTLPNEQLSAILLKAGLPLTVRAEELTPQELWQIACELFEAKNG</sequence>
<comment type="similarity">
    <text evidence="7">Belongs to the class I-like SAM-binding methyltransferase superfamily. rRNA adenine N(6)-methyltransferase family.</text>
</comment>
<dbReference type="InterPro" id="IPR001737">
    <property type="entry name" value="KsgA/Erm"/>
</dbReference>
<dbReference type="Proteomes" id="UP001220478">
    <property type="component" value="Chromosome"/>
</dbReference>
<evidence type="ECO:0000259" key="8">
    <source>
        <dbReference type="SMART" id="SM00650"/>
    </source>
</evidence>
<dbReference type="CDD" id="cd02440">
    <property type="entry name" value="AdoMet_MTases"/>
    <property type="match status" value="1"/>
</dbReference>
<feature type="binding site" evidence="7">
    <location>
        <position position="74"/>
    </location>
    <ligand>
        <name>S-adenosyl-L-methionine</name>
        <dbReference type="ChEBI" id="CHEBI:59789"/>
    </ligand>
</feature>
<dbReference type="Pfam" id="PF00398">
    <property type="entry name" value="RrnaAD"/>
    <property type="match status" value="1"/>
</dbReference>
<evidence type="ECO:0000256" key="2">
    <source>
        <dbReference type="ARBA" id="ARBA00022603"/>
    </source>
</evidence>
<evidence type="ECO:0000256" key="6">
    <source>
        <dbReference type="ARBA" id="ARBA00029941"/>
    </source>
</evidence>
<feature type="binding site" evidence="7">
    <location>
        <position position="123"/>
    </location>
    <ligand>
        <name>S-adenosyl-L-methionine</name>
        <dbReference type="ChEBI" id="CHEBI:59789"/>
    </ligand>
</feature>
<feature type="binding site" evidence="7">
    <location>
        <position position="102"/>
    </location>
    <ligand>
        <name>S-adenosyl-L-methionine</name>
        <dbReference type="ChEBI" id="CHEBI:59789"/>
    </ligand>
</feature>